<gene>
    <name evidence="3" type="ORF">BP5553_00892</name>
</gene>
<dbReference type="PANTHER" id="PTHR24305:SF166">
    <property type="entry name" value="CYTOCHROME P450 12A4, MITOCHONDRIAL-RELATED"/>
    <property type="match status" value="1"/>
</dbReference>
<organism evidence="3 4">
    <name type="scientific">Venustampulla echinocandica</name>
    <dbReference type="NCBI Taxonomy" id="2656787"/>
    <lineage>
        <taxon>Eukaryota</taxon>
        <taxon>Fungi</taxon>
        <taxon>Dikarya</taxon>
        <taxon>Ascomycota</taxon>
        <taxon>Pezizomycotina</taxon>
        <taxon>Leotiomycetes</taxon>
        <taxon>Helotiales</taxon>
        <taxon>Pleuroascaceae</taxon>
        <taxon>Venustampulla</taxon>
    </lineage>
</organism>
<dbReference type="GeneID" id="43593741"/>
<feature type="transmembrane region" description="Helical" evidence="2">
    <location>
        <begin position="49"/>
        <end position="73"/>
    </location>
</feature>
<comment type="similarity">
    <text evidence="1">Belongs to the cytochrome P450 family.</text>
</comment>
<dbReference type="OrthoDB" id="1470350at2759"/>
<dbReference type="Gene3D" id="1.10.630.10">
    <property type="entry name" value="Cytochrome P450"/>
    <property type="match status" value="1"/>
</dbReference>
<dbReference type="GO" id="GO:0005506">
    <property type="term" value="F:iron ion binding"/>
    <property type="evidence" value="ECO:0007669"/>
    <property type="project" value="InterPro"/>
</dbReference>
<dbReference type="Pfam" id="PF00067">
    <property type="entry name" value="p450"/>
    <property type="match status" value="1"/>
</dbReference>
<protein>
    <recommendedName>
        <fullName evidence="5">Cytochrome P450</fullName>
    </recommendedName>
</protein>
<keyword evidence="4" id="KW-1185">Reference proteome</keyword>
<dbReference type="InterPro" id="IPR050121">
    <property type="entry name" value="Cytochrome_P450_monoxygenase"/>
</dbReference>
<dbReference type="InterPro" id="IPR036396">
    <property type="entry name" value="Cyt_P450_sf"/>
</dbReference>
<feature type="transmembrane region" description="Helical" evidence="2">
    <location>
        <begin position="93"/>
        <end position="115"/>
    </location>
</feature>
<accession>A0A370TZF2</accession>
<keyword evidence="2" id="KW-0812">Transmembrane</keyword>
<evidence type="ECO:0008006" key="5">
    <source>
        <dbReference type="Google" id="ProtNLM"/>
    </source>
</evidence>
<evidence type="ECO:0000313" key="4">
    <source>
        <dbReference type="Proteomes" id="UP000254866"/>
    </source>
</evidence>
<reference evidence="3 4" key="1">
    <citation type="journal article" date="2018" name="IMA Fungus">
        <title>IMA Genome-F 9: Draft genome sequence of Annulohypoxylon stygium, Aspergillus mulundensis, Berkeleyomyces basicola (syn. Thielaviopsis basicola), Ceratocystis smalleyi, two Cercospora beticola strains, Coleophoma cylindrospora, Fusarium fracticaudum, Phialophora cf. hyalina, and Morchella septimelata.</title>
        <authorList>
            <person name="Wingfield B.D."/>
            <person name="Bills G.F."/>
            <person name="Dong Y."/>
            <person name="Huang W."/>
            <person name="Nel W.J."/>
            <person name="Swalarsk-Parry B.S."/>
            <person name="Vaghefi N."/>
            <person name="Wilken P.M."/>
            <person name="An Z."/>
            <person name="de Beer Z.W."/>
            <person name="De Vos L."/>
            <person name="Chen L."/>
            <person name="Duong T.A."/>
            <person name="Gao Y."/>
            <person name="Hammerbacher A."/>
            <person name="Kikkert J.R."/>
            <person name="Li Y."/>
            <person name="Li H."/>
            <person name="Li K."/>
            <person name="Li Q."/>
            <person name="Liu X."/>
            <person name="Ma X."/>
            <person name="Naidoo K."/>
            <person name="Pethybridge S.J."/>
            <person name="Sun J."/>
            <person name="Steenkamp E.T."/>
            <person name="van der Nest M.A."/>
            <person name="van Wyk S."/>
            <person name="Wingfield M.J."/>
            <person name="Xiong C."/>
            <person name="Yue Q."/>
            <person name="Zhang X."/>
        </authorList>
    </citation>
    <scope>NUCLEOTIDE SEQUENCE [LARGE SCALE GENOMIC DNA]</scope>
    <source>
        <strain evidence="3 4">BP 5553</strain>
    </source>
</reference>
<dbReference type="GO" id="GO:0016705">
    <property type="term" value="F:oxidoreductase activity, acting on paired donors, with incorporation or reduction of molecular oxygen"/>
    <property type="evidence" value="ECO:0007669"/>
    <property type="project" value="InterPro"/>
</dbReference>
<dbReference type="GO" id="GO:0020037">
    <property type="term" value="F:heme binding"/>
    <property type="evidence" value="ECO:0007669"/>
    <property type="project" value="InterPro"/>
</dbReference>
<comment type="caution">
    <text evidence="3">The sequence shown here is derived from an EMBL/GenBank/DDBJ whole genome shotgun (WGS) entry which is preliminary data.</text>
</comment>
<keyword evidence="2" id="KW-0472">Membrane</keyword>
<evidence type="ECO:0000313" key="3">
    <source>
        <dbReference type="EMBL" id="RDL40913.1"/>
    </source>
</evidence>
<dbReference type="EMBL" id="NPIC01000001">
    <property type="protein sequence ID" value="RDL40913.1"/>
    <property type="molecule type" value="Genomic_DNA"/>
</dbReference>
<dbReference type="RefSeq" id="XP_031873569.1">
    <property type="nucleotide sequence ID" value="XM_032009515.1"/>
</dbReference>
<dbReference type="Proteomes" id="UP000254866">
    <property type="component" value="Unassembled WGS sequence"/>
</dbReference>
<dbReference type="SUPFAM" id="SSF48264">
    <property type="entry name" value="Cytochrome P450"/>
    <property type="match status" value="1"/>
</dbReference>
<dbReference type="AlphaFoldDB" id="A0A370TZF2"/>
<dbReference type="PANTHER" id="PTHR24305">
    <property type="entry name" value="CYTOCHROME P450"/>
    <property type="match status" value="1"/>
</dbReference>
<dbReference type="STRING" id="2656787.A0A370TZF2"/>
<name>A0A370TZF2_9HELO</name>
<dbReference type="GO" id="GO:0004497">
    <property type="term" value="F:monooxygenase activity"/>
    <property type="evidence" value="ECO:0007669"/>
    <property type="project" value="InterPro"/>
</dbReference>
<proteinExistence type="inferred from homology"/>
<evidence type="ECO:0000256" key="2">
    <source>
        <dbReference type="SAM" id="Phobius"/>
    </source>
</evidence>
<keyword evidence="2" id="KW-1133">Transmembrane helix</keyword>
<evidence type="ECO:0000256" key="1">
    <source>
        <dbReference type="ARBA" id="ARBA00010617"/>
    </source>
</evidence>
<sequence>MLTSSGPDWQRQRRTIAPFLNESISEVVWATSCRQAREMLTDIETRGDLVSNTVIVGLKIIAINVLGAAGYGIQKPCVASIAEKSETSISSSFFSSISIQAQGFILAALIPLFVLKMPFVSQALQKPAVARRDFPQYAKGMIQFERAQQAEKSVRKNSFIGMLVKELDGKDPTSESASVQNTSSLTPLEVEGNLFVFGIAGYETTANSMAFAAVNLATYPQWQDWLIEEIDVAKDNSGHTYEQTFSKLFEITRIYSPVGRTSHVVTADQYVALSSGRTHKIPSGLGIAFSNQGVNLNPSINVPDPSLFHPQRWLYDTSDTEGQFIATETGQSAKRNVPRMV</sequence>
<dbReference type="InterPro" id="IPR001128">
    <property type="entry name" value="Cyt_P450"/>
</dbReference>